<accession>A0A8X6FVP5</accession>
<evidence type="ECO:0000259" key="4">
    <source>
        <dbReference type="Pfam" id="PF01826"/>
    </source>
</evidence>
<keyword evidence="1" id="KW-0646">Protease inhibitor</keyword>
<dbReference type="GO" id="GO:0030414">
    <property type="term" value="F:peptidase inhibitor activity"/>
    <property type="evidence" value="ECO:0007669"/>
    <property type="project" value="UniProtKB-KW"/>
</dbReference>
<dbReference type="Pfam" id="PF01826">
    <property type="entry name" value="TIL"/>
    <property type="match status" value="1"/>
</dbReference>
<dbReference type="InterPro" id="IPR002919">
    <property type="entry name" value="TIL_dom"/>
</dbReference>
<protein>
    <recommendedName>
        <fullName evidence="4">TIL domain-containing protein</fullName>
    </recommendedName>
</protein>
<dbReference type="AlphaFoldDB" id="A0A8X6FVP5"/>
<organism evidence="5 6">
    <name type="scientific">Trichonephila clavata</name>
    <name type="common">Joro spider</name>
    <name type="synonym">Nephila clavata</name>
    <dbReference type="NCBI Taxonomy" id="2740835"/>
    <lineage>
        <taxon>Eukaryota</taxon>
        <taxon>Metazoa</taxon>
        <taxon>Ecdysozoa</taxon>
        <taxon>Arthropoda</taxon>
        <taxon>Chelicerata</taxon>
        <taxon>Arachnida</taxon>
        <taxon>Araneae</taxon>
        <taxon>Araneomorphae</taxon>
        <taxon>Entelegynae</taxon>
        <taxon>Araneoidea</taxon>
        <taxon>Nephilidae</taxon>
        <taxon>Trichonephila</taxon>
    </lineage>
</organism>
<sequence length="83" mass="8970">MMKTFLVICILSVNVYIALSAKCPSHQHEESCGTLCPITCENRNDPTEACVIGCSTGCVCDEGYIKLKDKSGPCVKPSKCPQQ</sequence>
<evidence type="ECO:0000256" key="2">
    <source>
        <dbReference type="ARBA" id="ARBA00023157"/>
    </source>
</evidence>
<evidence type="ECO:0000313" key="5">
    <source>
        <dbReference type="EMBL" id="GFQ89487.1"/>
    </source>
</evidence>
<evidence type="ECO:0000313" key="6">
    <source>
        <dbReference type="Proteomes" id="UP000887116"/>
    </source>
</evidence>
<evidence type="ECO:0000256" key="1">
    <source>
        <dbReference type="ARBA" id="ARBA00022690"/>
    </source>
</evidence>
<keyword evidence="2" id="KW-1015">Disulfide bond</keyword>
<comment type="caution">
    <text evidence="5">The sequence shown here is derived from an EMBL/GenBank/DDBJ whole genome shotgun (WGS) entry which is preliminary data.</text>
</comment>
<dbReference type="PANTHER" id="PTHR23259">
    <property type="entry name" value="RIDDLE"/>
    <property type="match status" value="1"/>
</dbReference>
<feature type="chain" id="PRO_5036470905" description="TIL domain-containing protein" evidence="3">
    <location>
        <begin position="21"/>
        <end position="83"/>
    </location>
</feature>
<dbReference type="InterPro" id="IPR036084">
    <property type="entry name" value="Ser_inhib-like_sf"/>
</dbReference>
<name>A0A8X6FVP5_TRICU</name>
<keyword evidence="3" id="KW-0732">Signal</keyword>
<keyword evidence="6" id="KW-1185">Reference proteome</keyword>
<dbReference type="InterPro" id="IPR051368">
    <property type="entry name" value="SerProtInhib-TIL_Domain"/>
</dbReference>
<dbReference type="Gene3D" id="2.10.25.10">
    <property type="entry name" value="Laminin"/>
    <property type="match status" value="1"/>
</dbReference>
<dbReference type="PANTHER" id="PTHR23259:SF70">
    <property type="entry name" value="ACCESSORY GLAND PROTEIN ACP62F-RELATED"/>
    <property type="match status" value="1"/>
</dbReference>
<gene>
    <name evidence="5" type="ORF">TNCT_53131</name>
</gene>
<dbReference type="EMBL" id="BMAO01023563">
    <property type="protein sequence ID" value="GFQ89487.1"/>
    <property type="molecule type" value="Genomic_DNA"/>
</dbReference>
<dbReference type="Proteomes" id="UP000887116">
    <property type="component" value="Unassembled WGS sequence"/>
</dbReference>
<reference evidence="5" key="1">
    <citation type="submission" date="2020-07" db="EMBL/GenBank/DDBJ databases">
        <title>Multicomponent nature underlies the extraordinary mechanical properties of spider dragline silk.</title>
        <authorList>
            <person name="Kono N."/>
            <person name="Nakamura H."/>
            <person name="Mori M."/>
            <person name="Yoshida Y."/>
            <person name="Ohtoshi R."/>
            <person name="Malay A.D."/>
            <person name="Moran D.A.P."/>
            <person name="Tomita M."/>
            <person name="Numata K."/>
            <person name="Arakawa K."/>
        </authorList>
    </citation>
    <scope>NUCLEOTIDE SEQUENCE</scope>
</reference>
<evidence type="ECO:0000256" key="3">
    <source>
        <dbReference type="SAM" id="SignalP"/>
    </source>
</evidence>
<dbReference type="CDD" id="cd19941">
    <property type="entry name" value="TIL"/>
    <property type="match status" value="1"/>
</dbReference>
<feature type="signal peptide" evidence="3">
    <location>
        <begin position="1"/>
        <end position="20"/>
    </location>
</feature>
<feature type="domain" description="TIL" evidence="4">
    <location>
        <begin position="23"/>
        <end position="80"/>
    </location>
</feature>
<dbReference type="SUPFAM" id="SSF57567">
    <property type="entry name" value="Serine protease inhibitors"/>
    <property type="match status" value="1"/>
</dbReference>
<dbReference type="OrthoDB" id="6414449at2759"/>
<proteinExistence type="predicted"/>